<dbReference type="PANTHER" id="PTHR44085">
    <property type="entry name" value="SEPIAPTERIN REDUCTASE"/>
    <property type="match status" value="1"/>
</dbReference>
<evidence type="ECO:0000256" key="1">
    <source>
        <dbReference type="ARBA" id="ARBA00004496"/>
    </source>
</evidence>
<dbReference type="EMBL" id="JAPMLT010000001">
    <property type="protein sequence ID" value="MCX7569174.1"/>
    <property type="molecule type" value="Genomic_DNA"/>
</dbReference>
<sequence length="236" mass="25619">MKAFVITGVSGGLGQALFEKITAVDGEVKVIAISRRFLPEQEALAAEQPERVRLVRRDLNQVAELPTAEEFAEYLADERIDEVVFINNAAIVDPIGAVGSLDPAVLIESSQINLAAAMVLTNALFAVPKVGEAKVTVRVLNISSGAAKRVIAGWAAYCAVKAGNEMFFDVLAEQYADQPHVQIHNVNPGVMDTRMQGKIRAAEFPTRQRFVSLKEEGQLPSPEQVATKIWGEYISS</sequence>
<keyword evidence="4" id="KW-0560">Oxidoreductase</keyword>
<accession>A0ABT3WWW6</accession>
<evidence type="ECO:0000313" key="5">
    <source>
        <dbReference type="EMBL" id="MCX7569174.1"/>
    </source>
</evidence>
<dbReference type="Gene3D" id="3.40.50.720">
    <property type="entry name" value="NAD(P)-binding Rossmann-like Domain"/>
    <property type="match status" value="1"/>
</dbReference>
<protein>
    <submittedName>
        <fullName evidence="5">SDR family NAD(P)-dependent oxidoreductase</fullName>
    </submittedName>
</protein>
<evidence type="ECO:0000256" key="3">
    <source>
        <dbReference type="ARBA" id="ARBA00022857"/>
    </source>
</evidence>
<keyword evidence="3" id="KW-0521">NADP</keyword>
<evidence type="ECO:0000313" key="6">
    <source>
        <dbReference type="Proteomes" id="UP001208017"/>
    </source>
</evidence>
<comment type="subcellular location">
    <subcellularLocation>
        <location evidence="1">Cytoplasm</location>
    </subcellularLocation>
</comment>
<dbReference type="InterPro" id="IPR002347">
    <property type="entry name" value="SDR_fam"/>
</dbReference>
<dbReference type="InterPro" id="IPR036291">
    <property type="entry name" value="NAD(P)-bd_dom_sf"/>
</dbReference>
<dbReference type="Pfam" id="PF00106">
    <property type="entry name" value="adh_short"/>
    <property type="match status" value="1"/>
</dbReference>
<dbReference type="RefSeq" id="WP_267150392.1">
    <property type="nucleotide sequence ID" value="NZ_JAPMLT010000001.1"/>
</dbReference>
<evidence type="ECO:0000256" key="4">
    <source>
        <dbReference type="ARBA" id="ARBA00023002"/>
    </source>
</evidence>
<dbReference type="PANTHER" id="PTHR44085:SF2">
    <property type="entry name" value="SEPIAPTERIN REDUCTASE"/>
    <property type="match status" value="1"/>
</dbReference>
<dbReference type="SUPFAM" id="SSF51735">
    <property type="entry name" value="NAD(P)-binding Rossmann-fold domains"/>
    <property type="match status" value="1"/>
</dbReference>
<name>A0ABT3WWW6_9BACL</name>
<proteinExistence type="predicted"/>
<dbReference type="PRINTS" id="PR00081">
    <property type="entry name" value="GDHRDH"/>
</dbReference>
<keyword evidence="6" id="KW-1185">Reference proteome</keyword>
<dbReference type="InterPro" id="IPR051721">
    <property type="entry name" value="Biopterin_syn/organic_redct"/>
</dbReference>
<gene>
    <name evidence="5" type="ORF">OS242_04265</name>
</gene>
<reference evidence="5 6" key="1">
    <citation type="submission" date="2022-11" db="EMBL/GenBank/DDBJ databases">
        <title>Study of microbial diversity in lake waters.</title>
        <authorList>
            <person name="Zhang J."/>
        </authorList>
    </citation>
    <scope>NUCLEOTIDE SEQUENCE [LARGE SCALE GENOMIC DNA]</scope>
    <source>
        <strain evidence="5 6">DT12</strain>
    </source>
</reference>
<organism evidence="5 6">
    <name type="scientific">Tumebacillus lacus</name>
    <dbReference type="NCBI Taxonomy" id="2995335"/>
    <lineage>
        <taxon>Bacteria</taxon>
        <taxon>Bacillati</taxon>
        <taxon>Bacillota</taxon>
        <taxon>Bacilli</taxon>
        <taxon>Bacillales</taxon>
        <taxon>Alicyclobacillaceae</taxon>
        <taxon>Tumebacillus</taxon>
    </lineage>
</organism>
<evidence type="ECO:0000256" key="2">
    <source>
        <dbReference type="ARBA" id="ARBA00022490"/>
    </source>
</evidence>
<dbReference type="Proteomes" id="UP001208017">
    <property type="component" value="Unassembled WGS sequence"/>
</dbReference>
<keyword evidence="2" id="KW-0963">Cytoplasm</keyword>
<comment type="caution">
    <text evidence="5">The sequence shown here is derived from an EMBL/GenBank/DDBJ whole genome shotgun (WGS) entry which is preliminary data.</text>
</comment>